<dbReference type="InterPro" id="IPR018466">
    <property type="entry name" value="Kre9/Knh1-like_N"/>
</dbReference>
<reference evidence="5 6" key="1">
    <citation type="submission" date="2019-10" db="EMBL/GenBank/DDBJ databases">
        <authorList>
            <person name="Palmer J.M."/>
        </authorList>
    </citation>
    <scope>NUCLEOTIDE SEQUENCE [LARGE SCALE GENOMIC DNA]</scope>
    <source>
        <strain evidence="5 6">TWF730</strain>
    </source>
</reference>
<feature type="signal peptide" evidence="3">
    <location>
        <begin position="1"/>
        <end position="21"/>
    </location>
</feature>
<dbReference type="PANTHER" id="PTHR40633">
    <property type="entry name" value="MATRIX PROTEIN, PUTATIVE (AFU_ORTHOLOGUE AFUA_8G05410)-RELATED"/>
    <property type="match status" value="1"/>
</dbReference>
<feature type="compositionally biased region" description="Low complexity" evidence="2">
    <location>
        <begin position="129"/>
        <end position="190"/>
    </location>
</feature>
<feature type="domain" description="Yeast cell wall synthesis Kre9/Knh1-like N-terminal" evidence="4">
    <location>
        <begin position="32"/>
        <end position="120"/>
    </location>
</feature>
<dbReference type="Proteomes" id="UP001373714">
    <property type="component" value="Unassembled WGS sequence"/>
</dbReference>
<feature type="region of interest" description="Disordered" evidence="2">
    <location>
        <begin position="129"/>
        <end position="201"/>
    </location>
</feature>
<protein>
    <recommendedName>
        <fullName evidence="4">Yeast cell wall synthesis Kre9/Knh1-like N-terminal domain-containing protein</fullName>
    </recommendedName>
</protein>
<name>A0AAV9UA70_9PEZI</name>
<evidence type="ECO:0000256" key="2">
    <source>
        <dbReference type="SAM" id="MobiDB-lite"/>
    </source>
</evidence>
<accession>A0AAV9UA70</accession>
<dbReference type="EMBL" id="JAVHNS010000012">
    <property type="protein sequence ID" value="KAK6338221.1"/>
    <property type="molecule type" value="Genomic_DNA"/>
</dbReference>
<feature type="chain" id="PRO_5043676218" description="Yeast cell wall synthesis Kre9/Knh1-like N-terminal domain-containing protein" evidence="3">
    <location>
        <begin position="22"/>
        <end position="220"/>
    </location>
</feature>
<dbReference type="AlphaFoldDB" id="A0AAV9UA70"/>
<evidence type="ECO:0000313" key="6">
    <source>
        <dbReference type="Proteomes" id="UP001373714"/>
    </source>
</evidence>
<comment type="caution">
    <text evidence="5">The sequence shown here is derived from an EMBL/GenBank/DDBJ whole genome shotgun (WGS) entry which is preliminary data.</text>
</comment>
<feature type="compositionally biased region" description="Polar residues" evidence="2">
    <location>
        <begin position="191"/>
        <end position="201"/>
    </location>
</feature>
<keyword evidence="6" id="KW-1185">Reference proteome</keyword>
<dbReference type="InterPro" id="IPR052982">
    <property type="entry name" value="SRP1/TIP1-like"/>
</dbReference>
<proteinExistence type="predicted"/>
<evidence type="ECO:0000256" key="1">
    <source>
        <dbReference type="ARBA" id="ARBA00022729"/>
    </source>
</evidence>
<sequence length="220" mass="22526">MLFFKSAVSFALAALAAVASAQPSTRGNAFTSPAPGDVILPGDTFDIKWMNPVGDRVTLVVMDGASNSLTPIATIVTNIPNTGTYTWTVPDDLPRSGTYTIRISYDNTPANYNYSDRFTLNSDVIATPSVSTGSSSAASSTSAPASSTSAPSTTSESSSSETESSSSTTVRTSTSTRRSTTSESTGEPTSQGAPPSAGTTTLSSPLAVIMAVLAATLFIH</sequence>
<evidence type="ECO:0000259" key="4">
    <source>
        <dbReference type="Pfam" id="PF10342"/>
    </source>
</evidence>
<dbReference type="PANTHER" id="PTHR40633:SF1">
    <property type="entry name" value="GPI ANCHORED SERINE-THREONINE RICH PROTEIN (AFU_ORTHOLOGUE AFUA_1G03630)"/>
    <property type="match status" value="1"/>
</dbReference>
<organism evidence="5 6">
    <name type="scientific">Orbilia blumenaviensis</name>
    <dbReference type="NCBI Taxonomy" id="1796055"/>
    <lineage>
        <taxon>Eukaryota</taxon>
        <taxon>Fungi</taxon>
        <taxon>Dikarya</taxon>
        <taxon>Ascomycota</taxon>
        <taxon>Pezizomycotina</taxon>
        <taxon>Orbiliomycetes</taxon>
        <taxon>Orbiliales</taxon>
        <taxon>Orbiliaceae</taxon>
        <taxon>Orbilia</taxon>
    </lineage>
</organism>
<evidence type="ECO:0000256" key="3">
    <source>
        <dbReference type="SAM" id="SignalP"/>
    </source>
</evidence>
<dbReference type="Pfam" id="PF10342">
    <property type="entry name" value="Kre9_KNH"/>
    <property type="match status" value="1"/>
</dbReference>
<gene>
    <name evidence="5" type="ORF">TWF730_002295</name>
</gene>
<keyword evidence="1 3" id="KW-0732">Signal</keyword>
<evidence type="ECO:0000313" key="5">
    <source>
        <dbReference type="EMBL" id="KAK6338221.1"/>
    </source>
</evidence>